<gene>
    <name evidence="2" type="ORF">A2589_00415</name>
</gene>
<evidence type="ECO:0000313" key="3">
    <source>
        <dbReference type="Proteomes" id="UP000177838"/>
    </source>
</evidence>
<reference evidence="2 3" key="1">
    <citation type="journal article" date="2016" name="Nat. Commun.">
        <title>Thousands of microbial genomes shed light on interconnected biogeochemical processes in an aquifer system.</title>
        <authorList>
            <person name="Anantharaman K."/>
            <person name="Brown C.T."/>
            <person name="Hug L.A."/>
            <person name="Sharon I."/>
            <person name="Castelle C.J."/>
            <person name="Probst A.J."/>
            <person name="Thomas B.C."/>
            <person name="Singh A."/>
            <person name="Wilkins M.J."/>
            <person name="Karaoz U."/>
            <person name="Brodie E.L."/>
            <person name="Williams K.H."/>
            <person name="Hubbard S.S."/>
            <person name="Banfield J.F."/>
        </authorList>
    </citation>
    <scope>NUCLEOTIDE SEQUENCE [LARGE SCALE GENOMIC DNA]</scope>
</reference>
<dbReference type="Pfam" id="PF26593">
    <property type="entry name" value="TraC-like"/>
    <property type="match status" value="1"/>
</dbReference>
<evidence type="ECO:0000259" key="1">
    <source>
        <dbReference type="Pfam" id="PF26593"/>
    </source>
</evidence>
<accession>A0A1G2QJ84</accession>
<evidence type="ECO:0000313" key="2">
    <source>
        <dbReference type="EMBL" id="OHA60129.1"/>
    </source>
</evidence>
<sequence length="214" mass="24282">MAIKAKPTQDFVALREIRDGIVILKDGSYRGVLIGSSINFALKSTDEREAVIMQYQNFLNSLDFSIQIHLQSKKLDIQPYLASLEAVTKEHVNELIKIQSREYMNFIKTFTEATNVMTKTFFIVVPYQPSVIQTTDTIMSKLPFLSKSKQQTTKIATKEDFQNNKVQLEQRLGVVADGLGRVGVKTARLNTEELIELYFKIFNPGERGVPTVKT</sequence>
<protein>
    <recommendedName>
        <fullName evidence="1">TraC-like domain-containing protein</fullName>
    </recommendedName>
</protein>
<dbReference type="InterPro" id="IPR058596">
    <property type="entry name" value="TraC-like_dom"/>
</dbReference>
<dbReference type="Proteomes" id="UP000177838">
    <property type="component" value="Unassembled WGS sequence"/>
</dbReference>
<feature type="domain" description="TraC-like" evidence="1">
    <location>
        <begin position="21"/>
        <end position="199"/>
    </location>
</feature>
<dbReference type="AlphaFoldDB" id="A0A1G2QJ84"/>
<dbReference type="STRING" id="1802439.A2589_00415"/>
<dbReference type="EMBL" id="MHTK01000002">
    <property type="protein sequence ID" value="OHA60129.1"/>
    <property type="molecule type" value="Genomic_DNA"/>
</dbReference>
<organism evidence="2 3">
    <name type="scientific">Candidatus Vogelbacteria bacterium RIFOXYD1_FULL_46_19</name>
    <dbReference type="NCBI Taxonomy" id="1802439"/>
    <lineage>
        <taxon>Bacteria</taxon>
        <taxon>Candidatus Vogeliibacteriota</taxon>
    </lineage>
</organism>
<name>A0A1G2QJ84_9BACT</name>
<proteinExistence type="predicted"/>
<comment type="caution">
    <text evidence="2">The sequence shown here is derived from an EMBL/GenBank/DDBJ whole genome shotgun (WGS) entry which is preliminary data.</text>
</comment>